<gene>
    <name evidence="1" type="ORF">D1Z90_08000</name>
</gene>
<comment type="caution">
    <text evidence="1">The sequence shown here is derived from an EMBL/GenBank/DDBJ whole genome shotgun (WGS) entry which is preliminary data.</text>
</comment>
<dbReference type="EMBL" id="QZCH01000008">
    <property type="protein sequence ID" value="RJG48427.1"/>
    <property type="molecule type" value="Genomic_DNA"/>
</dbReference>
<evidence type="ECO:0000313" key="2">
    <source>
        <dbReference type="Proteomes" id="UP000283255"/>
    </source>
</evidence>
<evidence type="ECO:0000313" key="1">
    <source>
        <dbReference type="EMBL" id="RJG48427.1"/>
    </source>
</evidence>
<dbReference type="AlphaFoldDB" id="A0A418YG29"/>
<reference evidence="1 2" key="2">
    <citation type="submission" date="2019-01" db="EMBL/GenBank/DDBJ databases">
        <title>Motilimonas pumilus sp. nov., isolated from the gut of sea cucumber (Apostichopus japonicus).</title>
        <authorList>
            <person name="Wang F.-Q."/>
            <person name="Ren L.-H."/>
            <person name="Lin Y.-W."/>
            <person name="Sun G.-H."/>
            <person name="Du Z.-J."/>
            <person name="Zhao J.-X."/>
            <person name="Liu X.-J."/>
            <person name="Liu L.-J."/>
        </authorList>
    </citation>
    <scope>NUCLEOTIDE SEQUENCE [LARGE SCALE GENOMIC DNA]</scope>
    <source>
        <strain evidence="1 2">PLHSC7-2</strain>
    </source>
</reference>
<dbReference type="Proteomes" id="UP000283255">
    <property type="component" value="Unassembled WGS sequence"/>
</dbReference>
<protein>
    <submittedName>
        <fullName evidence="1">Uncharacterized protein</fullName>
    </submittedName>
</protein>
<proteinExistence type="predicted"/>
<reference evidence="1 2" key="1">
    <citation type="submission" date="2018-09" db="EMBL/GenBank/DDBJ databases">
        <authorList>
            <person name="Wang F."/>
        </authorList>
    </citation>
    <scope>NUCLEOTIDE SEQUENCE [LARGE SCALE GENOMIC DNA]</scope>
    <source>
        <strain evidence="1 2">PLHSC7-2</strain>
    </source>
</reference>
<dbReference type="RefSeq" id="WP_119910237.1">
    <property type="nucleotide sequence ID" value="NZ_QZCH01000008.1"/>
</dbReference>
<organism evidence="1 2">
    <name type="scientific">Motilimonas pumila</name>
    <dbReference type="NCBI Taxonomy" id="2303987"/>
    <lineage>
        <taxon>Bacteria</taxon>
        <taxon>Pseudomonadati</taxon>
        <taxon>Pseudomonadota</taxon>
        <taxon>Gammaproteobacteria</taxon>
        <taxon>Alteromonadales</taxon>
        <taxon>Alteromonadales genera incertae sedis</taxon>
        <taxon>Motilimonas</taxon>
    </lineage>
</organism>
<name>A0A418YG29_9GAMM</name>
<sequence length="768" mass="85015">MPSSITLTNTTTLEDIKQFADNFQDANHQARTQDKVTQPTITVYEKVGQEPKFKSQGTINQRIDNGRDAMLKLIKSKLDNPVHRQMIEQVFNNVKGDGVPKGSMTGNNLSMVIGEAIMFKNNEAIEDFLPGSNNFSTLNGAYGLTDSQKESIQQDMFSIIERSPYTHQNVLDQNELTQLAQMAVDNFIAKRDAANDTINNFFSGTNGEGMSGLTGYDMLSKDDIAGVEKEVRAALTSAERFGLDELTPDEVKQMVKDKLDTLKDNLQTTTTHLNNYFSNTGSPNFSELEGTDNFNSELKTWLKDSVMSDFDIKAGALSQEQIGELIEQKVATFNGHLSTNLTILDANAAKLIVDNTSMVEHQNYTVTQQDKIDKLFPQDVDEVECPVSDIDSDDLNSSHLTPKFSMTMENGKTLAMTEPFEIKPGRTGCLAYIEGESGKYELHGFYLSNSRGEWQSPSHFGDSTNLTFLGKGVGGGKSSTVLPMSVQKEMHAILNSMPPRQIEGDSQQIKYGGKDDMNNDKEVTLSRGGQMFFGSLQFLDNSEFTSQVDTDHTGKPIIPNEESILENINKFDRGDVGLNHNIDSIKEQLALVSVPDGLEPNFHDLIERYPVTLSSEYPQGGEAFIFQGDTATVNDQDVCLKYMFIRDNETGGVFLAGIENTLADINSFGVRNSSFNIGILGTGLVEYETMLPEPFKDNPDIAQSGRRGFSPEMLQLMMMGGDLNSIDSNESEQDSNSSSDTYKRVEQLHENMPLIEQASIAIGLFFDD</sequence>
<accession>A0A418YG29</accession>
<keyword evidence="2" id="KW-1185">Reference proteome</keyword>